<dbReference type="GO" id="GO:0140932">
    <property type="term" value="F:5'-(N(7)-methyl 5'-triphosphoguanosine)-[mRNA] diphosphatase activity"/>
    <property type="evidence" value="ECO:0007669"/>
    <property type="project" value="UniProtKB-EC"/>
</dbReference>
<evidence type="ECO:0000256" key="1">
    <source>
        <dbReference type="ARBA" id="ARBA00010208"/>
    </source>
</evidence>
<protein>
    <recommendedName>
        <fullName evidence="3 5">m7GpppX diphosphatase</fullName>
        <ecNumber evidence="2 5">3.6.1.59</ecNumber>
    </recommendedName>
</protein>
<organism evidence="7">
    <name type="scientific">Aceria tosichella</name>
    <name type="common">wheat curl mite</name>
    <dbReference type="NCBI Taxonomy" id="561515"/>
    <lineage>
        <taxon>Eukaryota</taxon>
        <taxon>Metazoa</taxon>
        <taxon>Ecdysozoa</taxon>
        <taxon>Arthropoda</taxon>
        <taxon>Chelicerata</taxon>
        <taxon>Arachnida</taxon>
        <taxon>Acari</taxon>
        <taxon>Acariformes</taxon>
        <taxon>Trombidiformes</taxon>
        <taxon>Prostigmata</taxon>
        <taxon>Eupodina</taxon>
        <taxon>Eriophyoidea</taxon>
        <taxon>Eriophyidae</taxon>
        <taxon>Eriophyinae</taxon>
        <taxon>Aceriini</taxon>
        <taxon>Aceria</taxon>
    </lineage>
</organism>
<gene>
    <name evidence="7" type="primary">Dcps</name>
    <name evidence="7" type="ORF">g.8906</name>
</gene>
<feature type="active site" description="Nucleophile" evidence="6">
    <location>
        <position position="263"/>
    </location>
</feature>
<reference evidence="7" key="1">
    <citation type="submission" date="2018-10" db="EMBL/GenBank/DDBJ databases">
        <title>Transcriptome assembly of Aceria tosichella (Wheat curl mite) Type 2.</title>
        <authorList>
            <person name="Scully E.D."/>
            <person name="Geib S.M."/>
            <person name="Palmer N.A."/>
            <person name="Gupta A.K."/>
            <person name="Sarath G."/>
            <person name="Tatineni S."/>
        </authorList>
    </citation>
    <scope>NUCLEOTIDE SEQUENCE</scope>
    <source>
        <strain evidence="7">LincolnNE</strain>
    </source>
</reference>
<keyword evidence="5" id="KW-0539">Nucleus</keyword>
<dbReference type="Gene3D" id="3.30.428.10">
    <property type="entry name" value="HIT-like"/>
    <property type="match status" value="1"/>
</dbReference>
<evidence type="ECO:0000256" key="2">
    <source>
        <dbReference type="ARBA" id="ARBA00012520"/>
    </source>
</evidence>
<dbReference type="InterPro" id="IPR036265">
    <property type="entry name" value="HIT-like_sf"/>
</dbReference>
<evidence type="ECO:0000256" key="6">
    <source>
        <dbReference type="PIRSR" id="PIRSR028973-1"/>
    </source>
</evidence>
<dbReference type="EC" id="3.6.1.59" evidence="2 5"/>
<dbReference type="InterPro" id="IPR011145">
    <property type="entry name" value="Scavenger_mRNA_decap_enz_N"/>
</dbReference>
<dbReference type="EMBL" id="GGYP01001807">
    <property type="protein sequence ID" value="MDE46578.1"/>
    <property type="molecule type" value="Transcribed_RNA"/>
</dbReference>
<dbReference type="Pfam" id="PF11969">
    <property type="entry name" value="DcpS_C"/>
    <property type="match status" value="1"/>
</dbReference>
<dbReference type="SUPFAM" id="SSF102860">
    <property type="entry name" value="mRNA decapping enzyme DcpS N-terminal domain"/>
    <property type="match status" value="1"/>
</dbReference>
<comment type="subcellular location">
    <subcellularLocation>
        <location evidence="5">Nucleus</location>
    </subcellularLocation>
</comment>
<dbReference type="GO" id="GO:0000932">
    <property type="term" value="C:P-body"/>
    <property type="evidence" value="ECO:0007669"/>
    <property type="project" value="TreeGrafter"/>
</dbReference>
<evidence type="ECO:0000313" key="7">
    <source>
        <dbReference type="EMBL" id="MDE46578.1"/>
    </source>
</evidence>
<dbReference type="GO" id="GO:0005634">
    <property type="term" value="C:nucleus"/>
    <property type="evidence" value="ECO:0007669"/>
    <property type="project" value="UniProtKB-SubCell"/>
</dbReference>
<evidence type="ECO:0000256" key="5">
    <source>
        <dbReference type="PIRNR" id="PIRNR028973"/>
    </source>
</evidence>
<comment type="function">
    <text evidence="5">Decapping scavenger enzyme that catalyzes the cleavage of a residual cap structure following the degradation of mRNAs by the 3'-&gt;5' exosome-mediated mRNA decay pathway.</text>
</comment>
<dbReference type="GO" id="GO:0000340">
    <property type="term" value="F:RNA 7-methylguanosine cap binding"/>
    <property type="evidence" value="ECO:0007669"/>
    <property type="project" value="UniProtKB-UniRule"/>
</dbReference>
<sequence>MKRVKLESCEGDIKKEPTTDVEPTVSEEIDFKELKLEKVIDQSALTKYITFKGEYKGQTAVIRLEKTPFDEESARNSLNAPELEAKRNLINDVYSRYNIRPPSNGVADLKAIIVVPANETVLAKYSRNETILFYESPSVYQMIVEKFITETVEKNKDYNQWVYNILEGKTETEHVLYNDPDPKDGFMLLPSLKSSGDDKDIHYIALCHRRDIRSLRDLNASHLPLLDNIHQIGHEALNQKYDYLEEGQIRSYIHYHPTFYHFHVHFEQIDPAEYKSSDRDNLLTDVIENIRIRSDYYQRRMLAFPVSIKSALWKHIDAAGIVGSPYPRFLGPPGVRNMWNSIRYGEKRII</sequence>
<keyword evidence="5" id="KW-0378">Hydrolase</keyword>
<dbReference type="GO" id="GO:0000290">
    <property type="term" value="P:deadenylation-dependent decapping of nuclear-transcribed mRNA"/>
    <property type="evidence" value="ECO:0007669"/>
    <property type="project" value="UniProtKB-UniRule"/>
</dbReference>
<dbReference type="AlphaFoldDB" id="A0A6G1S865"/>
<comment type="similarity">
    <text evidence="1 5">Belongs to the HIT family.</text>
</comment>
<dbReference type="PANTHER" id="PTHR12978:SF0">
    <property type="entry name" value="M7GPPPX DIPHOSPHATASE"/>
    <property type="match status" value="1"/>
</dbReference>
<dbReference type="GO" id="GO:0006397">
    <property type="term" value="P:mRNA processing"/>
    <property type="evidence" value="ECO:0007669"/>
    <property type="project" value="UniProtKB-KW"/>
</dbReference>
<accession>A0A6G1S865</accession>
<comment type="catalytic activity">
    <reaction evidence="4 5">
        <text>a 5'-end (N(7)-methyl 5'-triphosphoguanosine)-ribonucleoside in mRNA + H2O = N(7)-methyl-GMP + a 5'-end diphospho-ribonucleoside in mRNA + 2 H(+)</text>
        <dbReference type="Rhea" id="RHEA:65388"/>
        <dbReference type="Rhea" id="RHEA-COMP:17165"/>
        <dbReference type="Rhea" id="RHEA-COMP:17167"/>
        <dbReference type="ChEBI" id="CHEBI:15377"/>
        <dbReference type="ChEBI" id="CHEBI:15378"/>
        <dbReference type="ChEBI" id="CHEBI:58285"/>
        <dbReference type="ChEBI" id="CHEBI:156461"/>
        <dbReference type="ChEBI" id="CHEBI:167616"/>
        <dbReference type="EC" id="3.6.1.59"/>
    </reaction>
</comment>
<keyword evidence="5" id="KW-0507">mRNA processing</keyword>
<dbReference type="Pfam" id="PF05652">
    <property type="entry name" value="DcpS"/>
    <property type="match status" value="1"/>
</dbReference>
<dbReference type="Gene3D" id="3.30.200.40">
    <property type="entry name" value="Scavenger mRNA decapping enzyme, N-terminal domain"/>
    <property type="match status" value="1"/>
</dbReference>
<dbReference type="PIRSF" id="PIRSF028973">
    <property type="entry name" value="Scavenger_mRNA_decap_enz"/>
    <property type="match status" value="1"/>
</dbReference>
<evidence type="ECO:0000256" key="4">
    <source>
        <dbReference type="ARBA" id="ARBA00048222"/>
    </source>
</evidence>
<proteinExistence type="inferred from homology"/>
<dbReference type="PANTHER" id="PTHR12978">
    <property type="entry name" value="HISTIDINE TRIAD HIT PROTEIN MEMBER"/>
    <property type="match status" value="1"/>
</dbReference>
<evidence type="ECO:0000256" key="3">
    <source>
        <dbReference type="ARBA" id="ARBA00015636"/>
    </source>
</evidence>
<name>A0A6G1S865_9ACAR</name>
<dbReference type="SUPFAM" id="SSF54197">
    <property type="entry name" value="HIT-like"/>
    <property type="match status" value="1"/>
</dbReference>
<dbReference type="InterPro" id="IPR008594">
    <property type="entry name" value="DcpS/DCS2"/>
</dbReference>